<evidence type="ECO:0000313" key="1">
    <source>
        <dbReference type="EMBL" id="QLL27753.1"/>
    </source>
</evidence>
<reference evidence="1" key="1">
    <citation type="submission" date="2019-10" db="EMBL/GenBank/DDBJ databases">
        <title>The virome associated to Eryshiphales from vegetable crops in Italy.</title>
        <authorList>
            <person name="Chiapello M."/>
            <person name="Turina M."/>
        </authorList>
    </citation>
    <scope>NUCLEOTIDE SEQUENCE</scope>
    <source>
        <strain evidence="1">PM-A_DN31248</strain>
    </source>
</reference>
<protein>
    <submittedName>
        <fullName evidence="1">Uncharacterized protein</fullName>
    </submittedName>
</protein>
<sequence>MDPVHSSAAIWRHSNNQSVVKDGVELYEWSFLGYLPAYVDKVSWVRVRNYVNYPVNMIWELRTAFEQLQPPTSPPTPVYYSGDAREKPWLGEINLSERDDSELDAEYTEPVTQPVNQQLYAPVSGKPIEPPEYSVAPTSVGGLTSTSMSESIFLARWDTGRGPTSADTSGLSYSTGAVMEYTDAVSMLIRSADMSFFNIAVDDSTKPSVGRVYVSKIDSWMSYPGKPDFGRPGGDIHVTSRFFARASGYLSGVAVADGQSYGSREAAVPGRLLSSRFTETRSLSPNLTVSQVRGLVSSTVRDVTGWDVAPYTYNISTGVLSYHVGF</sequence>
<accession>A0A7D6ERI2</accession>
<proteinExistence type="predicted"/>
<dbReference type="EMBL" id="MN609867">
    <property type="protein sequence ID" value="QLL27753.1"/>
    <property type="molecule type" value="Genomic_RNA"/>
</dbReference>
<organism evidence="1">
    <name type="scientific">Erysiphales associated tombus-like virus 1</name>
    <dbReference type="NCBI Taxonomy" id="2754852"/>
    <lineage>
        <taxon>Viruses</taxon>
        <taxon>Riboviria</taxon>
        <taxon>Orthornavirae</taxon>
        <taxon>Kitrinoviricota</taxon>
        <taxon>Tolucaviricetes</taxon>
        <taxon>Tolivirales</taxon>
        <taxon>Tombusviridae</taxon>
        <taxon>Procedovirinae</taxon>
        <taxon>Tombusvirus</taxon>
    </lineage>
</organism>
<name>A0A7D6ERI2_9TOMB</name>